<feature type="chain" id="PRO_5046664468" description="T9SS-like galactose binding domain-containing protein" evidence="3">
    <location>
        <begin position="24"/>
        <end position="1888"/>
    </location>
</feature>
<feature type="domain" description="T9SS-like galactose binding" evidence="4">
    <location>
        <begin position="1351"/>
        <end position="1471"/>
    </location>
</feature>
<organism evidence="5 6">
    <name type="scientific">Kordia aestuariivivens</name>
    <dbReference type="NCBI Taxonomy" id="2759037"/>
    <lineage>
        <taxon>Bacteria</taxon>
        <taxon>Pseudomonadati</taxon>
        <taxon>Bacteroidota</taxon>
        <taxon>Flavobacteriia</taxon>
        <taxon>Flavobacteriales</taxon>
        <taxon>Flavobacteriaceae</taxon>
        <taxon>Kordia</taxon>
    </lineage>
</organism>
<evidence type="ECO:0000256" key="2">
    <source>
        <dbReference type="ARBA" id="ARBA00022737"/>
    </source>
</evidence>
<dbReference type="InterPro" id="IPR056600">
    <property type="entry name" value="GBD_T9SS_assoc"/>
</dbReference>
<keyword evidence="6" id="KW-1185">Reference proteome</keyword>
<dbReference type="Proteomes" id="UP000619238">
    <property type="component" value="Unassembled WGS sequence"/>
</dbReference>
<keyword evidence="2" id="KW-0677">Repeat</keyword>
<reference evidence="5 6" key="1">
    <citation type="submission" date="2020-07" db="EMBL/GenBank/DDBJ databases">
        <title>Description of Kordia aestuariivivens sp. nov., isolated from a tidal flat.</title>
        <authorList>
            <person name="Park S."/>
            <person name="Yoon J.-H."/>
        </authorList>
    </citation>
    <scope>NUCLEOTIDE SEQUENCE [LARGE SCALE GENOMIC DNA]</scope>
    <source>
        <strain evidence="5 6">YSTF-M3</strain>
    </source>
</reference>
<evidence type="ECO:0000313" key="5">
    <source>
        <dbReference type="EMBL" id="MBC8755841.1"/>
    </source>
</evidence>
<dbReference type="PANTHER" id="PTHR47566:SF1">
    <property type="entry name" value="PROTEIN NUD1"/>
    <property type="match status" value="1"/>
</dbReference>
<dbReference type="PANTHER" id="PTHR47566">
    <property type="match status" value="1"/>
</dbReference>
<feature type="domain" description="T9SS-like galactose binding" evidence="4">
    <location>
        <begin position="564"/>
        <end position="685"/>
    </location>
</feature>
<dbReference type="RefSeq" id="WP_187562878.1">
    <property type="nucleotide sequence ID" value="NZ_JACGWS010000008.1"/>
</dbReference>
<sequence length="1888" mass="203301">MRRKLLFAFLIITNIIWANTDLAAPANDNFANAIPLTCGNNYTSSTVEATLDENNAPDATTPQAVDLDAPNIWYSYTGSGTPETITLDLCASGYDTSYLVYTGTSGNLTLVAANDFNDTECGPGYRSYGTFESDGNTTYYITITGYNSSDVGDVDLTVSCFPSDIILIPDANFEQALIDLSLDTGIVNGYISSTGIDQINDLNISNSNISDLSGIENFTGLQFLNVSNNNLTSLPLTAITNITSLNCSFNAITLINLRNQTNLTSLQCNNNDGLSVLFANNGNNTNITLFDARNTANLACIEVDNAAYSAANWTNRDANVQFSEMCNQTTYTYVPDDNFEQALIDLGYDTSLDDYVLTANINTVGSLTISSRNITDLTGIEGFTALTFLSCSNNMLTTIDITNNSMLGYFYCKNNQLTTIDVSQNPVLETFWCYENSLTSIDVTQNSILRSFLCFDNELTSIDVTQNLSLRSIAFGENPIEHLDLSNNSQLTSINASGGSLSSLDLRNGNNVNINFNLAGFDVTNNPNLSCVDVDDAAYSTANWTSIDPGLTFSENCTAPIPPNDECADTVNIPISDASCNNIVAGTLAGATDSGLFQCFGGTDFSDVWFSFVATETTHEVKILNTTGANSRVFHTVIDAQTYNCTNITDAVYCTDALERQATGLTIGNTYYIQVFTDLANSTETFDICITSSVIPGLTFVPDNNFEQALIDLSLDDVLDDYVVTSNIDAVNDLNIRNLGIFDLTGIEDFAALEILNCGLNFLGELDLSNNTSLNYLIADNSALVGLNVQNGNNTNVTTFITLGNVDLFCIEVDDAAYSTANWTTVETGTSFSTDCGFLANDNCVDAINIPMSDALCLNAVTGTLAQSTDSNEFKCFGNTASFSDVWYSFVATETTHNITFFNLTGPPNTVFHAVIDAETYNCGNIMAAIACSDSSNSQLTGLTVGNTYYIQVFSSLANVSATFDLCVSTNTIPGQTYVPDDNFEQALIDLGYDTTLDNYVTTANINTVTSLNVVGKNIASLTGLQSFTALQSLDFSINNVTTVDLTQNAQLRVLLLTGNSLATINVSQNPLLRGLTVEENLLTTIDVTQNPLLESLNISKNLFTSIDVTQNAGLTNLDVGENSLSQINVTQNPVLAFLTLDKNNFSAVDVTNNPLLSSLSVEENSLTTIDITQNPVLLRAYFGYNQLTTIDVSQNLALETLSVTANSQISTIDVSVNAALKNLRINSTQISEVNVSNNLNLEGLSISNCPITGVDLTANVALQSLGVVGSQIRTIDVSQNPAFVSLFCSNTSTLTSVNIQNGNNTNVTTFFALNTPNLTCVQVDDVAYSSANWSNIDAGTNFSTDCGFLENDNCVDAINIPMSDALCLNAVTGTLAQSTDSNEFKCYGNTASFSDVWYSFVATETTHNITFFNLTGPPNTVFHAVIDAETYNCGNITAAIACSDSSNSQLTGLTVGNTYYIQVFSSLANVSATFDLCVSSLAIPGLTYVPDNNFEQALIDLSLDDVLDDYVVTSNINTVNDLNIRNLGIFDLTGIEDFAALEILNCGLNFLGELDLSNNTNLNYLIADNSALVGLNVKNGNNTNVTTFITLGNVDLFCIQVDDAAYSTANWTIIEPLTTFSEYCGDPIQVAAKIYLQGAMLQHTDGFMRTDLKDNSYISTTSPYTDGIAILASDPVFTATGQNKIVDWVWIELRDATDPTMIIDGKSALLQRDGDIVEALVDDATTPVRFSKAPGDYYVVIKHRNHLGIMSSNALSLSDVATTVDFTNSNNQITYGANAQTTFGMPTNTVGMWSGNVNGDTVVQYAGTTPDTPAILSTILNDAGNFLNFPTYVLNGYNTNDINMDGTAQYTGTTPDTPFILQNILAHPGNFLNFSTYQIIEQLPENE</sequence>
<name>A0ABR7QBU5_9FLAO</name>
<keyword evidence="3" id="KW-0732">Signal</keyword>
<comment type="caution">
    <text evidence="5">The sequence shown here is derived from an EMBL/GenBank/DDBJ whole genome shotgun (WGS) entry which is preliminary data.</text>
</comment>
<feature type="domain" description="T9SS-like galactose binding" evidence="4">
    <location>
        <begin position="840"/>
        <end position="960"/>
    </location>
</feature>
<proteinExistence type="predicted"/>
<evidence type="ECO:0000259" key="4">
    <source>
        <dbReference type="Pfam" id="PF23759"/>
    </source>
</evidence>
<feature type="signal peptide" evidence="3">
    <location>
        <begin position="1"/>
        <end position="23"/>
    </location>
</feature>
<dbReference type="Pfam" id="PF23759">
    <property type="entry name" value="GBD_T9SS_assoc"/>
    <property type="match status" value="3"/>
</dbReference>
<dbReference type="InterPro" id="IPR032675">
    <property type="entry name" value="LRR_dom_sf"/>
</dbReference>
<evidence type="ECO:0000256" key="1">
    <source>
        <dbReference type="ARBA" id="ARBA00022614"/>
    </source>
</evidence>
<gene>
    <name evidence="5" type="ORF">H2O64_14280</name>
</gene>
<dbReference type="EMBL" id="JACGWS010000008">
    <property type="protein sequence ID" value="MBC8755841.1"/>
    <property type="molecule type" value="Genomic_DNA"/>
</dbReference>
<keyword evidence="1" id="KW-0433">Leucine-rich repeat</keyword>
<dbReference type="Gene3D" id="3.80.10.10">
    <property type="entry name" value="Ribonuclease Inhibitor"/>
    <property type="match status" value="6"/>
</dbReference>
<evidence type="ECO:0000256" key="3">
    <source>
        <dbReference type="SAM" id="SignalP"/>
    </source>
</evidence>
<evidence type="ECO:0000313" key="6">
    <source>
        <dbReference type="Proteomes" id="UP000619238"/>
    </source>
</evidence>
<dbReference type="InterPro" id="IPR052574">
    <property type="entry name" value="CDIRP"/>
</dbReference>
<accession>A0ABR7QBU5</accession>
<dbReference type="SUPFAM" id="SSF52058">
    <property type="entry name" value="L domain-like"/>
    <property type="match status" value="2"/>
</dbReference>
<protein>
    <recommendedName>
        <fullName evidence="4">T9SS-like galactose binding domain-containing protein</fullName>
    </recommendedName>
</protein>